<dbReference type="CDD" id="cd21134">
    <property type="entry name" value="YTH"/>
    <property type="match status" value="1"/>
</dbReference>
<feature type="domain" description="YTH" evidence="1">
    <location>
        <begin position="9"/>
        <end position="180"/>
    </location>
</feature>
<dbReference type="Pfam" id="PF04146">
    <property type="entry name" value="YTH"/>
    <property type="match status" value="2"/>
</dbReference>
<dbReference type="PANTHER" id="PTHR12357">
    <property type="entry name" value="YTH YT521-B HOMOLOGY DOMAIN-CONTAINING"/>
    <property type="match status" value="1"/>
</dbReference>
<organism evidence="2 3">
    <name type="scientific">Cichlidogyrus casuarinus</name>
    <dbReference type="NCBI Taxonomy" id="1844966"/>
    <lineage>
        <taxon>Eukaryota</taxon>
        <taxon>Metazoa</taxon>
        <taxon>Spiralia</taxon>
        <taxon>Lophotrochozoa</taxon>
        <taxon>Platyhelminthes</taxon>
        <taxon>Monogenea</taxon>
        <taxon>Monopisthocotylea</taxon>
        <taxon>Dactylogyridea</taxon>
        <taxon>Ancyrocephalidae</taxon>
        <taxon>Cichlidogyrus</taxon>
    </lineage>
</organism>
<protein>
    <recommendedName>
        <fullName evidence="1">YTH domain-containing protein</fullName>
    </recommendedName>
</protein>
<dbReference type="Gene3D" id="3.10.590.10">
    <property type="entry name" value="ph1033 like domains"/>
    <property type="match status" value="1"/>
</dbReference>
<dbReference type="AlphaFoldDB" id="A0ABD2QA31"/>
<dbReference type="PROSITE" id="PS50882">
    <property type="entry name" value="YTH"/>
    <property type="match status" value="1"/>
</dbReference>
<comment type="caution">
    <text evidence="2">The sequence shown here is derived from an EMBL/GenBank/DDBJ whole genome shotgun (WGS) entry which is preliminary data.</text>
</comment>
<dbReference type="InterPro" id="IPR007275">
    <property type="entry name" value="YTH_domain"/>
</dbReference>
<evidence type="ECO:0000259" key="1">
    <source>
        <dbReference type="PROSITE" id="PS50882"/>
    </source>
</evidence>
<gene>
    <name evidence="2" type="ORF">Ciccas_005023</name>
</gene>
<accession>A0ABD2QA31</accession>
<name>A0ABD2QA31_9PLAT</name>
<dbReference type="InterPro" id="IPR045168">
    <property type="entry name" value="YTH_prot"/>
</dbReference>
<dbReference type="Proteomes" id="UP001626550">
    <property type="component" value="Unassembled WGS sequence"/>
</dbReference>
<sequence length="184" mass="21457">MHEEQFARARFFVIKSRWAENVLQAITHEVWCSTVNGNAVLDAAFRQTHRERNLRPVEEDVNVKGEVEISFEEVRKSSSKKSEHADGHVYLFFSVNGSRQFCGIAEMIGPVEKNRSACVWQDSFKFKDSFPIRWLYIKDVENTLCNHLLLPEHDNRPITFLRDAAEIVSRAKAIELFRIFHNHP</sequence>
<dbReference type="EMBL" id="JBJKFK010000557">
    <property type="protein sequence ID" value="KAL3316338.1"/>
    <property type="molecule type" value="Genomic_DNA"/>
</dbReference>
<evidence type="ECO:0000313" key="3">
    <source>
        <dbReference type="Proteomes" id="UP001626550"/>
    </source>
</evidence>
<evidence type="ECO:0000313" key="2">
    <source>
        <dbReference type="EMBL" id="KAL3316338.1"/>
    </source>
</evidence>
<reference evidence="2 3" key="1">
    <citation type="submission" date="2024-11" db="EMBL/GenBank/DDBJ databases">
        <title>Adaptive evolution of stress response genes in parasites aligns with host niche diversity.</title>
        <authorList>
            <person name="Hahn C."/>
            <person name="Resl P."/>
        </authorList>
    </citation>
    <scope>NUCLEOTIDE SEQUENCE [LARGE SCALE GENOMIC DNA]</scope>
    <source>
        <strain evidence="2">EGGRZ-B1_66</strain>
        <tissue evidence="2">Body</tissue>
    </source>
</reference>
<keyword evidence="3" id="KW-1185">Reference proteome</keyword>
<proteinExistence type="predicted"/>